<proteinExistence type="predicted"/>
<gene>
    <name evidence="6" type="ORF">g.28609</name>
    <name evidence="7" type="ORF">g.28611</name>
</gene>
<dbReference type="InterPro" id="IPR000873">
    <property type="entry name" value="AMP-dep_synth/lig_dom"/>
</dbReference>
<dbReference type="Pfam" id="PF23562">
    <property type="entry name" value="AMP-binding_C_3"/>
    <property type="match status" value="1"/>
</dbReference>
<dbReference type="Pfam" id="PF00501">
    <property type="entry name" value="AMP-binding"/>
    <property type="match status" value="1"/>
</dbReference>
<dbReference type="GO" id="GO:0004467">
    <property type="term" value="F:long-chain fatty acid-CoA ligase activity"/>
    <property type="evidence" value="ECO:0007669"/>
    <property type="project" value="UniProtKB-EC"/>
</dbReference>
<name>A0A1B6E357_9HEMI</name>
<sequence length="725" mass="80512">MSTALVNGIQEENLNNSNNYKTELKSNVYIKTGINNNDNFVEEEKKSDISENIKRLQAERNEKVEIPLKEDVSYENGPDQILPSTNIWTSEADGCVQIDIGQSPQQSKIPVSIPGLLHSTATNYPNHTALSYKKDNIWKNITYKEYEEQVRIVAKAFIALGLERYHGVGIIGFNSTEWFLSNLGAIFAGGVSVGMYTTNSPEACQHCLEGSKSNICIVEDSKQLDKILAIKDSLPHLKTIIQYSGATTASGVLTWDEVIKVGQQQTDEELNLRLKKIAINQCSTLIYTSGTEGKSKAVMLSHDNLTWDAKCAGEYLEVEQGKESIVSFLPLSHVAAQLADIYIPITFAAKVAFADKDALKGSLVKTLGEIRPTVFLGVPRVWEKIYEKMTAIGKETTGLKKMIATWGKSSCLQHHLNVMNGNNSETYGYKFYRWMVFSRVKAAIGLDKCKVFLSAAAPIDVEIKKYFMSIDIPLTEAFGMSESTGAHVISKSNDFHLDTLGRPIPGVETKLDKKNEEGQGEICMKGRHVFMGYLNEPEKTKAAIDSERWLHSGDVGTLDSNNHLKITGRIKELLITAGGENIAPVLIEQILKQELPCISNAQLIGDRRKFLSMLLTLKTEVDPETTEPLDELTKEVKVWCKHLGCEVNSVKDILDGPKSEIMSAIQAGIDRTNAKAISNAQKIQKFAILPADFSVPTGELGPTLKLKRNVVYDKYKDIIENFYKE</sequence>
<evidence type="ECO:0000259" key="5">
    <source>
        <dbReference type="Pfam" id="PF00501"/>
    </source>
</evidence>
<organism evidence="7">
    <name type="scientific">Clastoptera arizonana</name>
    <name type="common">Arizona spittle bug</name>
    <dbReference type="NCBI Taxonomy" id="38151"/>
    <lineage>
        <taxon>Eukaryota</taxon>
        <taxon>Metazoa</taxon>
        <taxon>Ecdysozoa</taxon>
        <taxon>Arthropoda</taxon>
        <taxon>Hexapoda</taxon>
        <taxon>Insecta</taxon>
        <taxon>Pterygota</taxon>
        <taxon>Neoptera</taxon>
        <taxon>Paraneoptera</taxon>
        <taxon>Hemiptera</taxon>
        <taxon>Auchenorrhyncha</taxon>
        <taxon>Cercopoidea</taxon>
        <taxon>Clastopteridae</taxon>
        <taxon>Clastoptera</taxon>
    </lineage>
</organism>
<evidence type="ECO:0000256" key="4">
    <source>
        <dbReference type="ARBA" id="ARBA00026121"/>
    </source>
</evidence>
<keyword evidence="2" id="KW-0276">Fatty acid metabolism</keyword>
<evidence type="ECO:0000256" key="1">
    <source>
        <dbReference type="ARBA" id="ARBA00022598"/>
    </source>
</evidence>
<dbReference type="EC" id="6.2.1.3" evidence="4"/>
<dbReference type="PANTHER" id="PTHR43272:SF32">
    <property type="entry name" value="AMP-DEPENDENT SYNTHETASE_LIGASE DOMAIN-CONTAINING PROTEIN"/>
    <property type="match status" value="1"/>
</dbReference>
<feature type="domain" description="AMP-dependent synthetase/ligase" evidence="5">
    <location>
        <begin position="119"/>
        <end position="534"/>
    </location>
</feature>
<keyword evidence="1" id="KW-0436">Ligase</keyword>
<protein>
    <recommendedName>
        <fullName evidence="4">long-chain-fatty-acid--CoA ligase</fullName>
        <ecNumber evidence="4">6.2.1.3</ecNumber>
    </recommendedName>
</protein>
<evidence type="ECO:0000256" key="3">
    <source>
        <dbReference type="ARBA" id="ARBA00023098"/>
    </source>
</evidence>
<dbReference type="GO" id="GO:0005783">
    <property type="term" value="C:endoplasmic reticulum"/>
    <property type="evidence" value="ECO:0007669"/>
    <property type="project" value="TreeGrafter"/>
</dbReference>
<dbReference type="GO" id="GO:0016020">
    <property type="term" value="C:membrane"/>
    <property type="evidence" value="ECO:0007669"/>
    <property type="project" value="TreeGrafter"/>
</dbReference>
<dbReference type="SUPFAM" id="SSF56801">
    <property type="entry name" value="Acetyl-CoA synthetase-like"/>
    <property type="match status" value="1"/>
</dbReference>
<evidence type="ECO:0000313" key="7">
    <source>
        <dbReference type="EMBL" id="JAS32337.1"/>
    </source>
</evidence>
<keyword evidence="3" id="KW-0443">Lipid metabolism</keyword>
<dbReference type="InterPro" id="IPR042099">
    <property type="entry name" value="ANL_N_sf"/>
</dbReference>
<dbReference type="PANTHER" id="PTHR43272">
    <property type="entry name" value="LONG-CHAIN-FATTY-ACID--COA LIGASE"/>
    <property type="match status" value="1"/>
</dbReference>
<evidence type="ECO:0000313" key="6">
    <source>
        <dbReference type="EMBL" id="JAS30831.1"/>
    </source>
</evidence>
<dbReference type="PROSITE" id="PS00455">
    <property type="entry name" value="AMP_BINDING"/>
    <property type="match status" value="1"/>
</dbReference>
<evidence type="ECO:0000256" key="2">
    <source>
        <dbReference type="ARBA" id="ARBA00022832"/>
    </source>
</evidence>
<dbReference type="EMBL" id="GEDC01006467">
    <property type="protein sequence ID" value="JAS30831.1"/>
    <property type="molecule type" value="Transcribed_RNA"/>
</dbReference>
<accession>A0A1B6E357</accession>
<dbReference type="Gene3D" id="3.40.50.12780">
    <property type="entry name" value="N-terminal domain of ligase-like"/>
    <property type="match status" value="1"/>
</dbReference>
<dbReference type="EMBL" id="GEDC01004961">
    <property type="protein sequence ID" value="JAS32337.1"/>
    <property type="molecule type" value="Transcribed_RNA"/>
</dbReference>
<dbReference type="InterPro" id="IPR020845">
    <property type="entry name" value="AMP-binding_CS"/>
</dbReference>
<dbReference type="AlphaFoldDB" id="A0A1B6E357"/>
<reference evidence="7" key="1">
    <citation type="submission" date="2015-12" db="EMBL/GenBank/DDBJ databases">
        <title>De novo transcriptome assembly of four potential Pierce s Disease insect vectors from Arizona vineyards.</title>
        <authorList>
            <person name="Tassone E.E."/>
        </authorList>
    </citation>
    <scope>NUCLEOTIDE SEQUENCE</scope>
</reference>